<keyword evidence="1" id="KW-1003">Cell membrane</keyword>
<name>A0A2R6Y2X4_9BACL</name>
<feature type="transmembrane region" description="Helical" evidence="5">
    <location>
        <begin position="60"/>
        <end position="79"/>
    </location>
</feature>
<dbReference type="EMBL" id="PEBX01000014">
    <property type="protein sequence ID" value="PTQ57018.1"/>
    <property type="molecule type" value="Genomic_DNA"/>
</dbReference>
<evidence type="ECO:0000256" key="4">
    <source>
        <dbReference type="ARBA" id="ARBA00023136"/>
    </source>
</evidence>
<evidence type="ECO:0000313" key="7">
    <source>
        <dbReference type="Proteomes" id="UP000244338"/>
    </source>
</evidence>
<reference evidence="7" key="1">
    <citation type="journal article" date="2018" name="Sci. Rep.">
        <title>Lignite coal burning seam in the remote Altai Mountains harbors a hydrogen-driven thermophilic microbial community.</title>
        <authorList>
            <person name="Kadnikov V.V."/>
            <person name="Mardanov A.V."/>
            <person name="Ivasenko D.A."/>
            <person name="Antsiferov D.V."/>
            <person name="Beletsky A.V."/>
            <person name="Karnachuk O.V."/>
            <person name="Ravin N.V."/>
        </authorList>
    </citation>
    <scope>NUCLEOTIDE SEQUENCE [LARGE SCALE GENOMIC DNA]</scope>
</reference>
<keyword evidence="2 5" id="KW-0812">Transmembrane</keyword>
<comment type="caution">
    <text evidence="6">The sequence shown here is derived from an EMBL/GenBank/DDBJ whole genome shotgun (WGS) entry which is preliminary data.</text>
</comment>
<keyword evidence="3 5" id="KW-1133">Transmembrane helix</keyword>
<evidence type="ECO:0000256" key="1">
    <source>
        <dbReference type="ARBA" id="ARBA00022475"/>
    </source>
</evidence>
<protein>
    <submittedName>
        <fullName evidence="6">Uncharacterized protein UPF0344</fullName>
    </submittedName>
</protein>
<feature type="transmembrane region" description="Helical" evidence="5">
    <location>
        <begin position="91"/>
        <end position="109"/>
    </location>
</feature>
<dbReference type="Proteomes" id="UP000244338">
    <property type="component" value="Unassembled WGS sequence"/>
</dbReference>
<keyword evidence="4 5" id="KW-0472">Membrane</keyword>
<gene>
    <name evidence="6" type="ORF">BSOLF_2288</name>
</gene>
<organism evidence="6 7">
    <name type="scientific">Candidatus Carbonibacillus altaicus</name>
    <dbReference type="NCBI Taxonomy" id="2163959"/>
    <lineage>
        <taxon>Bacteria</taxon>
        <taxon>Bacillati</taxon>
        <taxon>Bacillota</taxon>
        <taxon>Bacilli</taxon>
        <taxon>Bacillales</taxon>
        <taxon>Candidatus Carbonibacillus</taxon>
    </lineage>
</organism>
<evidence type="ECO:0000256" key="3">
    <source>
        <dbReference type="ARBA" id="ARBA00022989"/>
    </source>
</evidence>
<feature type="transmembrane region" description="Helical" evidence="5">
    <location>
        <begin position="6"/>
        <end position="27"/>
    </location>
</feature>
<feature type="transmembrane region" description="Helical" evidence="5">
    <location>
        <begin position="34"/>
        <end position="54"/>
    </location>
</feature>
<sequence>MPFQIFLNMHMMWGLLLIFFVLALALPRQVWPVVLLRLFYLVMIVSGVGMLIALQFPLFYIVKGLLAFVLIGMIEMVLARRKKGAVSPVQWGVLLILLVLVPLMGYQVIYF</sequence>
<evidence type="ECO:0000256" key="2">
    <source>
        <dbReference type="ARBA" id="ARBA00022692"/>
    </source>
</evidence>
<evidence type="ECO:0000313" key="6">
    <source>
        <dbReference type="EMBL" id="PTQ57018.1"/>
    </source>
</evidence>
<evidence type="ECO:0000256" key="5">
    <source>
        <dbReference type="SAM" id="Phobius"/>
    </source>
</evidence>
<dbReference type="Pfam" id="PF07457">
    <property type="entry name" value="DUF1516"/>
    <property type="match status" value="1"/>
</dbReference>
<proteinExistence type="predicted"/>
<accession>A0A2R6Y2X4</accession>
<dbReference type="InterPro" id="IPR010899">
    <property type="entry name" value="UPF0344"/>
</dbReference>
<dbReference type="AlphaFoldDB" id="A0A2R6Y2X4"/>